<sequence>MPAVLEEFQTKALNNLRERDNFKNTGQASLKVRVPNQQGGSIVTVTLELNKTGLNLREEISKAISIPLERLKVIFKGKFLQDESTLDQQGIKHGLHMMAIILKEPSDPETSEYESHVKQVDSTKADIELLSEGQYLQIADQSGKLLKLPESERKSLITAMTLHEKGRAALKKEDFAFALVMLLEAEKAFCQCNSSLLKSVDNYGVLSLDIVWCYLNLQSVTQLPDAEERLRQCEQSFQQSYGTNLERLTALKGSTGNESALFMRLHLLQAIVLYHQNRIDEAASLLNKAEEELKSLQVDDNLLEQLIALGYGSTEARLALRASRGDINAAITIIENKRSEKKRNREIEAKERKLNKKRKKLGKCVNNEWIDPELHSTLMSMGFSYEVSKWALARTNNNISNSIGLIHENAGIPDDSAADTASTDTNISDDSLRKVLDVGFDPELAMVALRKHNGDHVKAIEELLNSGGGPITDFKADAGEEDDSGSDSEDDGPSSSQLKKQRDEAYSRLKEGISNTEDDHLDLNLGPETEFLKKYKDLLNDKNKQLK</sequence>
<feature type="domain" description="UBA" evidence="3">
    <location>
        <begin position="369"/>
        <end position="409"/>
    </location>
</feature>
<dbReference type="EMBL" id="JARGDH010000003">
    <property type="protein sequence ID" value="KAL0273406.1"/>
    <property type="molecule type" value="Genomic_DNA"/>
</dbReference>
<feature type="region of interest" description="Disordered" evidence="2">
    <location>
        <begin position="469"/>
        <end position="526"/>
    </location>
</feature>
<dbReference type="CDD" id="cd17062">
    <property type="entry name" value="Ubl_NUB1"/>
    <property type="match status" value="1"/>
</dbReference>
<dbReference type="AlphaFoldDB" id="A0AAW2HUJ8"/>
<evidence type="ECO:0000256" key="2">
    <source>
        <dbReference type="SAM" id="MobiDB-lite"/>
    </source>
</evidence>
<feature type="domain" description="UBA" evidence="3">
    <location>
        <begin position="297"/>
        <end position="337"/>
    </location>
</feature>
<feature type="compositionally biased region" description="Basic and acidic residues" evidence="2">
    <location>
        <begin position="500"/>
        <end position="522"/>
    </location>
</feature>
<evidence type="ECO:0000259" key="4">
    <source>
        <dbReference type="PROSITE" id="PS50053"/>
    </source>
</evidence>
<dbReference type="InterPro" id="IPR029071">
    <property type="entry name" value="Ubiquitin-like_domsf"/>
</dbReference>
<organism evidence="5">
    <name type="scientific">Menopon gallinae</name>
    <name type="common">poultry shaft louse</name>
    <dbReference type="NCBI Taxonomy" id="328185"/>
    <lineage>
        <taxon>Eukaryota</taxon>
        <taxon>Metazoa</taxon>
        <taxon>Ecdysozoa</taxon>
        <taxon>Arthropoda</taxon>
        <taxon>Hexapoda</taxon>
        <taxon>Insecta</taxon>
        <taxon>Pterygota</taxon>
        <taxon>Neoptera</taxon>
        <taxon>Paraneoptera</taxon>
        <taxon>Psocodea</taxon>
        <taxon>Troctomorpha</taxon>
        <taxon>Phthiraptera</taxon>
        <taxon>Amblycera</taxon>
        <taxon>Menoponidae</taxon>
        <taxon>Menopon</taxon>
    </lineage>
</organism>
<feature type="compositionally biased region" description="Acidic residues" evidence="2">
    <location>
        <begin position="479"/>
        <end position="492"/>
    </location>
</feature>
<keyword evidence="1" id="KW-0175">Coiled coil</keyword>
<name>A0AAW2HUJ8_9NEOP</name>
<feature type="domain" description="UBA" evidence="3">
    <location>
        <begin position="426"/>
        <end position="466"/>
    </location>
</feature>
<dbReference type="InterPro" id="IPR000626">
    <property type="entry name" value="Ubiquitin-like_dom"/>
</dbReference>
<accession>A0AAW2HUJ8</accession>
<evidence type="ECO:0000256" key="1">
    <source>
        <dbReference type="SAM" id="Coils"/>
    </source>
</evidence>
<dbReference type="SMART" id="SM00165">
    <property type="entry name" value="UBA"/>
    <property type="match status" value="3"/>
</dbReference>
<dbReference type="InterPro" id="IPR015940">
    <property type="entry name" value="UBA"/>
</dbReference>
<dbReference type="Pfam" id="PF00627">
    <property type="entry name" value="UBA"/>
    <property type="match status" value="1"/>
</dbReference>
<dbReference type="Gene3D" id="1.10.8.10">
    <property type="entry name" value="DNA helicase RuvA subunit, C-terminal domain"/>
    <property type="match status" value="3"/>
</dbReference>
<dbReference type="SUPFAM" id="SSF54236">
    <property type="entry name" value="Ubiquitin-like"/>
    <property type="match status" value="1"/>
</dbReference>
<dbReference type="Pfam" id="PF00240">
    <property type="entry name" value="ubiquitin"/>
    <property type="match status" value="1"/>
</dbReference>
<dbReference type="Gene3D" id="3.10.20.90">
    <property type="entry name" value="Phosphatidylinositol 3-kinase Catalytic Subunit, Chain A, domain 1"/>
    <property type="match status" value="1"/>
</dbReference>
<dbReference type="PROSITE" id="PS50053">
    <property type="entry name" value="UBIQUITIN_2"/>
    <property type="match status" value="1"/>
</dbReference>
<protein>
    <recommendedName>
        <fullName evidence="6">NEDD8 ultimate buster 1</fullName>
    </recommendedName>
</protein>
<evidence type="ECO:0000313" key="5">
    <source>
        <dbReference type="EMBL" id="KAL0273406.1"/>
    </source>
</evidence>
<proteinExistence type="predicted"/>
<dbReference type="PANTHER" id="PTHR12948">
    <property type="entry name" value="NEDD8 ULTIMATE BUSTER-1 BS4 PROTEIN"/>
    <property type="match status" value="1"/>
</dbReference>
<reference evidence="5" key="1">
    <citation type="journal article" date="2024" name="Gigascience">
        <title>Chromosome-level genome of the poultry shaft louse Menopon gallinae provides insight into the host-switching and adaptive evolution of parasitic lice.</title>
        <authorList>
            <person name="Xu Y."/>
            <person name="Ma L."/>
            <person name="Liu S."/>
            <person name="Liang Y."/>
            <person name="Liu Q."/>
            <person name="He Z."/>
            <person name="Tian L."/>
            <person name="Duan Y."/>
            <person name="Cai W."/>
            <person name="Li H."/>
            <person name="Song F."/>
        </authorList>
    </citation>
    <scope>NUCLEOTIDE SEQUENCE</scope>
    <source>
        <strain evidence="5">Cailab_2023a</strain>
    </source>
</reference>
<dbReference type="EMBL" id="JARGDH010000003">
    <property type="protein sequence ID" value="KAL0273405.1"/>
    <property type="molecule type" value="Genomic_DNA"/>
</dbReference>
<dbReference type="InterPro" id="IPR009060">
    <property type="entry name" value="UBA-like_sf"/>
</dbReference>
<comment type="caution">
    <text evidence="5">The sequence shown here is derived from an EMBL/GenBank/DDBJ whole genome shotgun (WGS) entry which is preliminary data.</text>
</comment>
<dbReference type="GO" id="GO:2000058">
    <property type="term" value="P:regulation of ubiquitin-dependent protein catabolic process"/>
    <property type="evidence" value="ECO:0007669"/>
    <property type="project" value="TreeGrafter"/>
</dbReference>
<dbReference type="CDD" id="cd14291">
    <property type="entry name" value="UBA1_NUB1_like"/>
    <property type="match status" value="1"/>
</dbReference>
<gene>
    <name evidence="5" type="ORF">PYX00_006074</name>
</gene>
<dbReference type="SMART" id="SM00213">
    <property type="entry name" value="UBQ"/>
    <property type="match status" value="1"/>
</dbReference>
<dbReference type="SUPFAM" id="SSF46934">
    <property type="entry name" value="UBA-like"/>
    <property type="match status" value="3"/>
</dbReference>
<evidence type="ECO:0008006" key="6">
    <source>
        <dbReference type="Google" id="ProtNLM"/>
    </source>
</evidence>
<feature type="coiled-coil region" evidence="1">
    <location>
        <begin position="279"/>
        <end position="306"/>
    </location>
</feature>
<evidence type="ECO:0000259" key="3">
    <source>
        <dbReference type="PROSITE" id="PS50030"/>
    </source>
</evidence>
<feature type="domain" description="Ubiquitin-like" evidence="4">
    <location>
        <begin position="30"/>
        <end position="106"/>
    </location>
</feature>
<dbReference type="PANTHER" id="PTHR12948:SF3">
    <property type="entry name" value="NEDD8 ULTIMATE BUSTER 1"/>
    <property type="match status" value="1"/>
</dbReference>
<dbReference type="PROSITE" id="PS50030">
    <property type="entry name" value="UBA"/>
    <property type="match status" value="3"/>
</dbReference>
<dbReference type="InterPro" id="IPR039749">
    <property type="entry name" value="NUB1"/>
</dbReference>